<feature type="transmembrane region" description="Helical" evidence="1">
    <location>
        <begin position="6"/>
        <end position="24"/>
    </location>
</feature>
<evidence type="ECO:0000313" key="2">
    <source>
        <dbReference type="EMBL" id="MCR8634316.1"/>
    </source>
</evidence>
<reference evidence="2 3" key="1">
    <citation type="submission" date="2022-08" db="EMBL/GenBank/DDBJ databases">
        <title>Paenibacillus endoradicis sp. nov., Paenibacillus radicibacter sp. nov and Paenibacillus pararadicis sp. nov., three cold-adapted plant growth-promoting bacteria isolated from root of Larix gmelinii in Great Khingan.</title>
        <authorList>
            <person name="Xue H."/>
        </authorList>
    </citation>
    <scope>NUCLEOTIDE SEQUENCE [LARGE SCALE GENOMIC DNA]</scope>
    <source>
        <strain evidence="2 3">N5-1-1-5</strain>
    </source>
</reference>
<accession>A0ABT1YMB4</accession>
<dbReference type="EMBL" id="JANQBD010000019">
    <property type="protein sequence ID" value="MCR8634316.1"/>
    <property type="molecule type" value="Genomic_DNA"/>
</dbReference>
<proteinExistence type="predicted"/>
<keyword evidence="1" id="KW-0812">Transmembrane</keyword>
<sequence>MNGNSVWILGIIGGLMWWIDSKALKSEKRASLIYLGLLGLSGSISLILVFYPEMPGPTQWIDALYKPLGKLIQP</sequence>
<keyword evidence="3" id="KW-1185">Reference proteome</keyword>
<name>A0ABT1YMB4_9BACL</name>
<dbReference type="Proteomes" id="UP001300012">
    <property type="component" value="Unassembled WGS sequence"/>
</dbReference>
<keyword evidence="1" id="KW-0472">Membrane</keyword>
<keyword evidence="1" id="KW-1133">Transmembrane helix</keyword>
<evidence type="ECO:0000256" key="1">
    <source>
        <dbReference type="SAM" id="Phobius"/>
    </source>
</evidence>
<dbReference type="RefSeq" id="WP_258215878.1">
    <property type="nucleotide sequence ID" value="NZ_JANQBD010000019.1"/>
</dbReference>
<feature type="transmembrane region" description="Helical" evidence="1">
    <location>
        <begin position="31"/>
        <end position="51"/>
    </location>
</feature>
<comment type="caution">
    <text evidence="2">The sequence shown here is derived from an EMBL/GenBank/DDBJ whole genome shotgun (WGS) entry which is preliminary data.</text>
</comment>
<evidence type="ECO:0000313" key="3">
    <source>
        <dbReference type="Proteomes" id="UP001300012"/>
    </source>
</evidence>
<gene>
    <name evidence="2" type="ORF">NV381_24295</name>
</gene>
<protein>
    <submittedName>
        <fullName evidence="2">Uncharacterized protein</fullName>
    </submittedName>
</protein>
<organism evidence="2 3">
    <name type="scientific">Paenibacillus radicis</name>
    <name type="common">ex Xue et al. 2023</name>
    <dbReference type="NCBI Taxonomy" id="2972489"/>
    <lineage>
        <taxon>Bacteria</taxon>
        <taxon>Bacillati</taxon>
        <taxon>Bacillota</taxon>
        <taxon>Bacilli</taxon>
        <taxon>Bacillales</taxon>
        <taxon>Paenibacillaceae</taxon>
        <taxon>Paenibacillus</taxon>
    </lineage>
</organism>